<keyword evidence="2" id="KW-0472">Membrane</keyword>
<organism evidence="3">
    <name type="scientific">Puccinia triticina (isolate 1-1 / race 1 (BBBD))</name>
    <name type="common">Brown leaf rust fungus</name>
    <dbReference type="NCBI Taxonomy" id="630390"/>
    <lineage>
        <taxon>Eukaryota</taxon>
        <taxon>Fungi</taxon>
        <taxon>Dikarya</taxon>
        <taxon>Basidiomycota</taxon>
        <taxon>Pucciniomycotina</taxon>
        <taxon>Pucciniomycetes</taxon>
        <taxon>Pucciniales</taxon>
        <taxon>Pucciniaceae</taxon>
        <taxon>Puccinia</taxon>
    </lineage>
</organism>
<feature type="transmembrane region" description="Helical" evidence="2">
    <location>
        <begin position="351"/>
        <end position="377"/>
    </location>
</feature>
<reference evidence="4 5" key="3">
    <citation type="journal article" date="2017" name="G3 (Bethesda)">
        <title>Comparative analysis highlights variable genome content of wheat rusts and divergence of the mating loci.</title>
        <authorList>
            <person name="Cuomo C.A."/>
            <person name="Bakkeren G."/>
            <person name="Khalil H.B."/>
            <person name="Panwar V."/>
            <person name="Joly D."/>
            <person name="Linning R."/>
            <person name="Sakthikumar S."/>
            <person name="Song X."/>
            <person name="Adiconis X."/>
            <person name="Fan L."/>
            <person name="Goldberg J.M."/>
            <person name="Levin J.Z."/>
            <person name="Young S."/>
            <person name="Zeng Q."/>
            <person name="Anikster Y."/>
            <person name="Bruce M."/>
            <person name="Wang M."/>
            <person name="Yin C."/>
            <person name="McCallum B."/>
            <person name="Szabo L.J."/>
            <person name="Hulbert S."/>
            <person name="Chen X."/>
            <person name="Fellers J.P."/>
        </authorList>
    </citation>
    <scope>NUCLEOTIDE SEQUENCE</scope>
    <source>
        <strain evidence="4">isolate 1-1 / race 1 (BBBD)</strain>
        <strain evidence="5">Isolate 1-1 / race 1 (BBBD)</strain>
    </source>
</reference>
<dbReference type="Proteomes" id="UP000005240">
    <property type="component" value="Unassembled WGS sequence"/>
</dbReference>
<feature type="transmembrane region" description="Helical" evidence="2">
    <location>
        <begin position="36"/>
        <end position="55"/>
    </location>
</feature>
<evidence type="ECO:0000313" key="3">
    <source>
        <dbReference type="EMBL" id="OAV88004.1"/>
    </source>
</evidence>
<dbReference type="OrthoDB" id="2498031at2759"/>
<dbReference type="VEuPathDB" id="FungiDB:PTTG_29197"/>
<name>A0A180G5Y2_PUCT1</name>
<gene>
    <name evidence="3" type="ORF">PTTG_29197</name>
</gene>
<reference evidence="4" key="4">
    <citation type="submission" date="2025-05" db="UniProtKB">
        <authorList>
            <consortium name="EnsemblFungi"/>
        </authorList>
    </citation>
    <scope>IDENTIFICATION</scope>
    <source>
        <strain evidence="4">isolate 1-1 / race 1 (BBBD)</strain>
    </source>
</reference>
<proteinExistence type="predicted"/>
<keyword evidence="2" id="KW-0812">Transmembrane</keyword>
<evidence type="ECO:0000313" key="4">
    <source>
        <dbReference type="EnsemblFungi" id="PTTG_29197-t43_1-p1"/>
    </source>
</evidence>
<evidence type="ECO:0000256" key="1">
    <source>
        <dbReference type="SAM" id="MobiDB-lite"/>
    </source>
</evidence>
<reference evidence="3" key="1">
    <citation type="submission" date="2009-11" db="EMBL/GenBank/DDBJ databases">
        <authorList>
            <consortium name="The Broad Institute Genome Sequencing Platform"/>
            <person name="Ward D."/>
            <person name="Feldgarden M."/>
            <person name="Earl A."/>
            <person name="Young S.K."/>
            <person name="Zeng Q."/>
            <person name="Koehrsen M."/>
            <person name="Alvarado L."/>
            <person name="Berlin A."/>
            <person name="Bochicchio J."/>
            <person name="Borenstein D."/>
            <person name="Chapman S.B."/>
            <person name="Chen Z."/>
            <person name="Engels R."/>
            <person name="Freedman E."/>
            <person name="Gellesch M."/>
            <person name="Goldberg J."/>
            <person name="Griggs A."/>
            <person name="Gujja S."/>
            <person name="Heilman E."/>
            <person name="Heiman D."/>
            <person name="Hepburn T."/>
            <person name="Howarth C."/>
            <person name="Jen D."/>
            <person name="Larson L."/>
            <person name="Lewis B."/>
            <person name="Mehta T."/>
            <person name="Park D."/>
            <person name="Pearson M."/>
            <person name="Roberts A."/>
            <person name="Saif S."/>
            <person name="Shea T."/>
            <person name="Shenoy N."/>
            <person name="Sisk P."/>
            <person name="Stolte C."/>
            <person name="Sykes S."/>
            <person name="Thomson T."/>
            <person name="Walk T."/>
            <person name="White J."/>
            <person name="Yandava C."/>
            <person name="Izard J."/>
            <person name="Baranova O.V."/>
            <person name="Blanton J.M."/>
            <person name="Tanner A.C."/>
            <person name="Dewhirst F.E."/>
            <person name="Haas B."/>
            <person name="Nusbaum C."/>
            <person name="Birren B."/>
        </authorList>
    </citation>
    <scope>NUCLEOTIDE SEQUENCE [LARGE SCALE GENOMIC DNA]</scope>
    <source>
        <strain evidence="3">1-1 BBBD Race 1</strain>
    </source>
</reference>
<dbReference type="EnsemblFungi" id="PTTG_29197-t43_1">
    <property type="protein sequence ID" value="PTTG_29197-t43_1-p1"/>
    <property type="gene ID" value="PTTG_29197"/>
</dbReference>
<protein>
    <submittedName>
        <fullName evidence="3 4">Uncharacterized protein</fullName>
    </submittedName>
</protein>
<feature type="transmembrane region" description="Helical" evidence="2">
    <location>
        <begin position="312"/>
        <end position="339"/>
    </location>
</feature>
<dbReference type="AlphaFoldDB" id="A0A180G5Y2"/>
<keyword evidence="5" id="KW-1185">Reference proteome</keyword>
<evidence type="ECO:0000313" key="5">
    <source>
        <dbReference type="Proteomes" id="UP000005240"/>
    </source>
</evidence>
<dbReference type="EMBL" id="ADAS02000228">
    <property type="protein sequence ID" value="OAV88004.1"/>
    <property type="molecule type" value="Genomic_DNA"/>
</dbReference>
<feature type="region of interest" description="Disordered" evidence="1">
    <location>
        <begin position="394"/>
        <end position="422"/>
    </location>
</feature>
<keyword evidence="2" id="KW-1133">Transmembrane helix</keyword>
<reference evidence="3" key="2">
    <citation type="submission" date="2016-05" db="EMBL/GenBank/DDBJ databases">
        <title>Comparative analysis highlights variable genome content of wheat rusts and divergence of the mating loci.</title>
        <authorList>
            <person name="Cuomo C.A."/>
            <person name="Bakkeren G."/>
            <person name="Szabo L."/>
            <person name="Khalil H."/>
            <person name="Joly D."/>
            <person name="Goldberg J."/>
            <person name="Young S."/>
            <person name="Zeng Q."/>
            <person name="Fellers J."/>
        </authorList>
    </citation>
    <scope>NUCLEOTIDE SEQUENCE [LARGE SCALE GENOMIC DNA]</scope>
    <source>
        <strain evidence="3">1-1 BBBD Race 1</strain>
    </source>
</reference>
<evidence type="ECO:0000256" key="2">
    <source>
        <dbReference type="SAM" id="Phobius"/>
    </source>
</evidence>
<feature type="transmembrane region" description="Helical" evidence="2">
    <location>
        <begin position="67"/>
        <end position="88"/>
    </location>
</feature>
<accession>A0A180G5Y2</accession>
<sequence length="632" mass="70324">MLHHWASFTKRQKLEGRQDDGIPLAIAPSQLSFQRAYEALCVIGLVFTLILLISHTFGRRGNKRHPIVIAFIATAMLNYWNALLPWLFNFWATQTSSALAENTHGEARPTYFACRINGVLASYLQTVIPSFAAAFVGEALRITWQVSRVTYSNSTSTLPDFSITTHQALVSTKRSTFDEHKTQDLALGLESNVESPLSNTFQKLYHAACINVYSLSEEDFQLESGNRLEMAISFVFGPNALWATATVADIGILSPARKSLDLHCRVRSEAAASLGVMTLLFVLALTALFSGAMLLILLSIRRSANRHGRSNLDMALLIPIGFLSAQSIAGCLVVAVMYFTSKDRYRAALDLFGAINPIVSAFILTDWEFFTIWNGWIRNSISFVMTRLGMNKLSSSTSSSATLPNRVSTKPHRRNKSKEATDRIWVPPKPSYNRTHRLVSMSSIGDSDIEAETNLQTKVSRQVTVTRPSRFRSLRKLTLRNRPGGAPCRQASSSTRRRAIGVFKRLSCHPHYSAPPAPPGKPRTKALAADYSSYSEFSPAPKTFGGLNERCDDRVGPEKQVGSESSKVEYFETVILQLTSHDHLETNQYENTTGIIPWLTQVASSRRKSNPDLLEVEMDGMKKFNRKASKSL</sequence>
<feature type="transmembrane region" description="Helical" evidence="2">
    <location>
        <begin position="274"/>
        <end position="300"/>
    </location>
</feature>